<dbReference type="SUPFAM" id="SSF52440">
    <property type="entry name" value="PreATP-grasp domain"/>
    <property type="match status" value="1"/>
</dbReference>
<dbReference type="SUPFAM" id="SSF56059">
    <property type="entry name" value="Glutathione synthetase ATP-binding domain-like"/>
    <property type="match status" value="1"/>
</dbReference>
<dbReference type="PANTHER" id="PTHR43585:SF2">
    <property type="entry name" value="ATP-GRASP ENZYME FSQD"/>
    <property type="match status" value="1"/>
</dbReference>
<dbReference type="KEGG" id="pgs:CPT03_16780"/>
<dbReference type="AlphaFoldDB" id="A0A2D1U8W0"/>
<keyword evidence="1" id="KW-0436">Ligase</keyword>
<dbReference type="GO" id="GO:0005524">
    <property type="term" value="F:ATP binding"/>
    <property type="evidence" value="ECO:0007669"/>
    <property type="project" value="UniProtKB-UniRule"/>
</dbReference>
<reference evidence="6 7" key="1">
    <citation type="submission" date="2017-10" db="EMBL/GenBank/DDBJ databases">
        <title>Whole genome of Pedobacter ginsengisoli T01R-27 isolated from tomato rhizosphere.</title>
        <authorList>
            <person name="Weon H.-Y."/>
            <person name="Lee S.A."/>
            <person name="Sang M.K."/>
            <person name="Song J."/>
        </authorList>
    </citation>
    <scope>NUCLEOTIDE SEQUENCE [LARGE SCALE GENOMIC DNA]</scope>
    <source>
        <strain evidence="6 7">T01R-27</strain>
    </source>
</reference>
<evidence type="ECO:0000313" key="7">
    <source>
        <dbReference type="Proteomes" id="UP000223749"/>
    </source>
</evidence>
<evidence type="ECO:0000256" key="2">
    <source>
        <dbReference type="ARBA" id="ARBA00022741"/>
    </source>
</evidence>
<dbReference type="Proteomes" id="UP000223749">
    <property type="component" value="Chromosome"/>
</dbReference>
<dbReference type="GO" id="GO:0016874">
    <property type="term" value="F:ligase activity"/>
    <property type="evidence" value="ECO:0007669"/>
    <property type="project" value="UniProtKB-KW"/>
</dbReference>
<dbReference type="Gene3D" id="3.40.50.20">
    <property type="match status" value="1"/>
</dbReference>
<evidence type="ECO:0000313" key="6">
    <source>
        <dbReference type="EMBL" id="ATP58002.1"/>
    </source>
</evidence>
<keyword evidence="3 4" id="KW-0067">ATP-binding</keyword>
<evidence type="ECO:0000256" key="1">
    <source>
        <dbReference type="ARBA" id="ARBA00022598"/>
    </source>
</evidence>
<proteinExistence type="predicted"/>
<dbReference type="PANTHER" id="PTHR43585">
    <property type="entry name" value="FUMIPYRROLE BIOSYNTHESIS PROTEIN C"/>
    <property type="match status" value="1"/>
</dbReference>
<dbReference type="RefSeq" id="WP_099439910.1">
    <property type="nucleotide sequence ID" value="NZ_CP024091.1"/>
</dbReference>
<organism evidence="6 7">
    <name type="scientific">Pedobacter ginsengisoli</name>
    <dbReference type="NCBI Taxonomy" id="363852"/>
    <lineage>
        <taxon>Bacteria</taxon>
        <taxon>Pseudomonadati</taxon>
        <taxon>Bacteroidota</taxon>
        <taxon>Sphingobacteriia</taxon>
        <taxon>Sphingobacteriales</taxon>
        <taxon>Sphingobacteriaceae</taxon>
        <taxon>Pedobacter</taxon>
    </lineage>
</organism>
<dbReference type="InterPro" id="IPR011761">
    <property type="entry name" value="ATP-grasp"/>
</dbReference>
<dbReference type="GO" id="GO:0046872">
    <property type="term" value="F:metal ion binding"/>
    <property type="evidence" value="ECO:0007669"/>
    <property type="project" value="InterPro"/>
</dbReference>
<keyword evidence="7" id="KW-1185">Reference proteome</keyword>
<name>A0A2D1U8W0_9SPHI</name>
<sequence length="396" mass="43464">MNKIDTSSVWLLCIGAGSEQEGGIIAAKKMGYSVLAVDYNPDAVGFALADKYEVIDIKNKEAILAISKEFNIAGVIPVPLGRFLTSVGYINDALGLIGPSEKTCQICTDKAAFYDAVQGLNILVPAQTSYRNLKEAKDNVNIENSTPFVIKPTHGSGSRGVKVIMRTADWLELSDEIYQDGVLIEDFITGISLGIDGWVENNQVSVLCVREKKLTPLPYRVEYAFGAPMELPKIVQDKICVLMENAVRAIGLANGIFHADLILDPNNDVWLIEMAPRPSGLMISRNLVKRVTGVSILNVGLQIITNRPVEAKIQNHGSFVLQYIIPQNSKHKAVRFGIDEQSRPQYVIEYNSGLIANAHSTPTSMSDIIENGYFIVNGENLNSAFFNAKDFLKKLT</sequence>
<dbReference type="InterPro" id="IPR016185">
    <property type="entry name" value="PreATP-grasp_dom_sf"/>
</dbReference>
<dbReference type="Gene3D" id="3.30.470.20">
    <property type="entry name" value="ATP-grasp fold, B domain"/>
    <property type="match status" value="1"/>
</dbReference>
<gene>
    <name evidence="6" type="ORF">CPT03_16780</name>
</gene>
<keyword evidence="2 4" id="KW-0547">Nucleotide-binding</keyword>
<accession>A0A2D1U8W0</accession>
<dbReference type="OrthoDB" id="9803907at2"/>
<feature type="domain" description="ATP-grasp" evidence="5">
    <location>
        <begin position="114"/>
        <end position="305"/>
    </location>
</feature>
<dbReference type="PROSITE" id="PS50975">
    <property type="entry name" value="ATP_GRASP"/>
    <property type="match status" value="1"/>
</dbReference>
<protein>
    <recommendedName>
        <fullName evidence="5">ATP-grasp domain-containing protein</fullName>
    </recommendedName>
</protein>
<evidence type="ECO:0000259" key="5">
    <source>
        <dbReference type="PROSITE" id="PS50975"/>
    </source>
</evidence>
<evidence type="ECO:0000256" key="4">
    <source>
        <dbReference type="PROSITE-ProRule" id="PRU00409"/>
    </source>
</evidence>
<dbReference type="EMBL" id="CP024091">
    <property type="protein sequence ID" value="ATP58002.1"/>
    <property type="molecule type" value="Genomic_DNA"/>
</dbReference>
<evidence type="ECO:0000256" key="3">
    <source>
        <dbReference type="ARBA" id="ARBA00022840"/>
    </source>
</evidence>
<dbReference type="Pfam" id="PF13535">
    <property type="entry name" value="ATP-grasp_4"/>
    <property type="match status" value="1"/>
</dbReference>
<dbReference type="InterPro" id="IPR052032">
    <property type="entry name" value="ATP-dep_AA_Ligase"/>
</dbReference>